<dbReference type="InterPro" id="IPR006675">
    <property type="entry name" value="HDIG_dom"/>
</dbReference>
<evidence type="ECO:0000313" key="2">
    <source>
        <dbReference type="EMBL" id="QQG64388.1"/>
    </source>
</evidence>
<dbReference type="PANTHER" id="PTHR33525">
    <property type="match status" value="1"/>
</dbReference>
<reference evidence="2 3" key="1">
    <citation type="submission" date="2020-05" db="EMBL/GenBank/DDBJ databases">
        <title>Complete genome of Desulfobulbus oligotrophicus.</title>
        <authorList>
            <person name="Podar M."/>
        </authorList>
    </citation>
    <scope>NUCLEOTIDE SEQUENCE [LARGE SCALE GENOMIC DNA]</scope>
    <source>
        <strain evidence="2 3">Prop6</strain>
    </source>
</reference>
<organism evidence="2 3">
    <name type="scientific">Desulfobulbus oligotrophicus</name>
    <dbReference type="NCBI Taxonomy" id="1909699"/>
    <lineage>
        <taxon>Bacteria</taxon>
        <taxon>Pseudomonadati</taxon>
        <taxon>Thermodesulfobacteriota</taxon>
        <taxon>Desulfobulbia</taxon>
        <taxon>Desulfobulbales</taxon>
        <taxon>Desulfobulbaceae</taxon>
        <taxon>Desulfobulbus</taxon>
    </lineage>
</organism>
<protein>
    <submittedName>
        <fullName evidence="2">HDOD domain-containing protein</fullName>
    </submittedName>
</protein>
<dbReference type="AlphaFoldDB" id="A0A7T6APA4"/>
<evidence type="ECO:0000313" key="3">
    <source>
        <dbReference type="Proteomes" id="UP000596092"/>
    </source>
</evidence>
<dbReference type="InterPro" id="IPR003607">
    <property type="entry name" value="HD/PDEase_dom"/>
</dbReference>
<dbReference type="Proteomes" id="UP000596092">
    <property type="component" value="Chromosome"/>
</dbReference>
<dbReference type="InterPro" id="IPR052340">
    <property type="entry name" value="RNase_Y/CdgJ"/>
</dbReference>
<dbReference type="CDD" id="cd00077">
    <property type="entry name" value="HDc"/>
    <property type="match status" value="1"/>
</dbReference>
<dbReference type="InterPro" id="IPR013976">
    <property type="entry name" value="HDOD"/>
</dbReference>
<dbReference type="Gene3D" id="1.10.3210.10">
    <property type="entry name" value="Hypothetical protein af1432"/>
    <property type="match status" value="1"/>
</dbReference>
<dbReference type="RefSeq" id="WP_199263221.1">
    <property type="nucleotide sequence ID" value="NZ_CP054140.1"/>
</dbReference>
<dbReference type="Pfam" id="PF08668">
    <property type="entry name" value="HDOD"/>
    <property type="match status" value="1"/>
</dbReference>
<evidence type="ECO:0000259" key="1">
    <source>
        <dbReference type="PROSITE" id="PS51833"/>
    </source>
</evidence>
<dbReference type="InterPro" id="IPR029016">
    <property type="entry name" value="GAF-like_dom_sf"/>
</dbReference>
<dbReference type="NCBIfam" id="TIGR00277">
    <property type="entry name" value="HDIG"/>
    <property type="match status" value="1"/>
</dbReference>
<keyword evidence="3" id="KW-1185">Reference proteome</keyword>
<accession>A0A7T6APA4</accession>
<gene>
    <name evidence="2" type="ORF">HP555_00195</name>
</gene>
<dbReference type="KEGG" id="dog:HP555_00195"/>
<dbReference type="SUPFAM" id="SSF55781">
    <property type="entry name" value="GAF domain-like"/>
    <property type="match status" value="1"/>
</dbReference>
<proteinExistence type="predicted"/>
<sequence length="538" mass="60259">MPQILVQLIDRCHEPEINLSEIAGIIDKDTAISAKLLQLANSAFIGARRSFLNVEQAVVYLGADTIRNLVISLSVQQVFQRIKSTDQASISRFWYHSLANALIARNIALTAAYNNPSEAYLAGLLHDIGKLLLHVAFPDTYAPFFHKSSHLQNDHLIVLEEKKFNINHCAAGAWLCEEWRLPTLLTDAVRYHHHTLEEVEQALPLTRIAYLANLLSHNTTDNGEHCLEAADRLFGLSPEQVCSLYNGVEEQIKLLANQLGIRISQQDTASHKQAAKRTGSQEEVHQNPADQNRRILLISDLLNALLTAEKPEQVLAAVEQGLKRLLNVSAFLIMVLDRESGDLTGVTTPNSTLPREFNNLTFSPQQYANSLPGNALVHQRLMHFFTTEQGKEPIRPLDARLLHMLGTKGMLGVPMVYKSEIQGLLLIGFNDAGICESGTHWEPLHLLANHAALCFYLNHLQALQAEQLAVERIRTADMTAKRFINEINDPLTTLRNHLQTAEKKYEHGQAINRDLAVLNEKCDRLDQVLLELMARSAE</sequence>
<dbReference type="SUPFAM" id="SSF109604">
    <property type="entry name" value="HD-domain/PDEase-like"/>
    <property type="match status" value="1"/>
</dbReference>
<dbReference type="SMART" id="SM00471">
    <property type="entry name" value="HDc"/>
    <property type="match status" value="1"/>
</dbReference>
<dbReference type="PROSITE" id="PS51833">
    <property type="entry name" value="HDOD"/>
    <property type="match status" value="1"/>
</dbReference>
<dbReference type="PANTHER" id="PTHR33525:SF3">
    <property type="entry name" value="RIBONUCLEASE Y"/>
    <property type="match status" value="1"/>
</dbReference>
<dbReference type="Gene3D" id="3.30.450.40">
    <property type="match status" value="1"/>
</dbReference>
<feature type="domain" description="HDOD" evidence="1">
    <location>
        <begin position="1"/>
        <end position="195"/>
    </location>
</feature>
<dbReference type="EMBL" id="CP054140">
    <property type="protein sequence ID" value="QQG64388.1"/>
    <property type="molecule type" value="Genomic_DNA"/>
</dbReference>
<name>A0A7T6APA4_9BACT</name>